<accession>A0A2P5FUN9</accession>
<keyword evidence="2" id="KW-1185">Reference proteome</keyword>
<evidence type="ECO:0000313" key="2">
    <source>
        <dbReference type="Proteomes" id="UP000237000"/>
    </source>
</evidence>
<protein>
    <submittedName>
        <fullName evidence="1">Uncharacterized protein</fullName>
    </submittedName>
</protein>
<organism evidence="1 2">
    <name type="scientific">Trema orientale</name>
    <name type="common">Charcoal tree</name>
    <name type="synonym">Celtis orientalis</name>
    <dbReference type="NCBI Taxonomy" id="63057"/>
    <lineage>
        <taxon>Eukaryota</taxon>
        <taxon>Viridiplantae</taxon>
        <taxon>Streptophyta</taxon>
        <taxon>Embryophyta</taxon>
        <taxon>Tracheophyta</taxon>
        <taxon>Spermatophyta</taxon>
        <taxon>Magnoliopsida</taxon>
        <taxon>eudicotyledons</taxon>
        <taxon>Gunneridae</taxon>
        <taxon>Pentapetalae</taxon>
        <taxon>rosids</taxon>
        <taxon>fabids</taxon>
        <taxon>Rosales</taxon>
        <taxon>Cannabaceae</taxon>
        <taxon>Trema</taxon>
    </lineage>
</organism>
<dbReference type="OrthoDB" id="10413546at2759"/>
<name>A0A2P5FUN9_TREOI</name>
<comment type="caution">
    <text evidence="1">The sequence shown here is derived from an EMBL/GenBank/DDBJ whole genome shotgun (WGS) entry which is preliminary data.</text>
</comment>
<dbReference type="InParanoid" id="A0A2P5FUN9"/>
<gene>
    <name evidence="1" type="ORF">TorRG33x02_027740</name>
</gene>
<dbReference type="Proteomes" id="UP000237000">
    <property type="component" value="Unassembled WGS sequence"/>
</dbReference>
<reference evidence="2" key="1">
    <citation type="submission" date="2016-06" db="EMBL/GenBank/DDBJ databases">
        <title>Parallel loss of symbiosis genes in relatives of nitrogen-fixing non-legume Parasponia.</title>
        <authorList>
            <person name="Van Velzen R."/>
            <person name="Holmer R."/>
            <person name="Bu F."/>
            <person name="Rutten L."/>
            <person name="Van Zeijl A."/>
            <person name="Liu W."/>
            <person name="Santuari L."/>
            <person name="Cao Q."/>
            <person name="Sharma T."/>
            <person name="Shen D."/>
            <person name="Roswanjaya Y."/>
            <person name="Wardhani T."/>
            <person name="Kalhor M.S."/>
            <person name="Jansen J."/>
            <person name="Van den Hoogen J."/>
            <person name="Gungor B."/>
            <person name="Hartog M."/>
            <person name="Hontelez J."/>
            <person name="Verver J."/>
            <person name="Yang W.-C."/>
            <person name="Schijlen E."/>
            <person name="Repin R."/>
            <person name="Schilthuizen M."/>
            <person name="Schranz E."/>
            <person name="Heidstra R."/>
            <person name="Miyata K."/>
            <person name="Fedorova E."/>
            <person name="Kohlen W."/>
            <person name="Bisseling T."/>
            <person name="Smit S."/>
            <person name="Geurts R."/>
        </authorList>
    </citation>
    <scope>NUCLEOTIDE SEQUENCE [LARGE SCALE GENOMIC DNA]</scope>
    <source>
        <strain evidence="2">cv. RG33-2</strain>
    </source>
</reference>
<evidence type="ECO:0000313" key="1">
    <source>
        <dbReference type="EMBL" id="POO01467.1"/>
    </source>
</evidence>
<dbReference type="EMBL" id="JXTC01000008">
    <property type="protein sequence ID" value="POO01467.1"/>
    <property type="molecule type" value="Genomic_DNA"/>
</dbReference>
<dbReference type="AlphaFoldDB" id="A0A2P5FUN9"/>
<proteinExistence type="predicted"/>
<sequence>MIIAPYYQLVLARKRVVAECKDILEIVVVFDGGSCTQACWCRSVHHVADIRYKGRRLRSDGGGSRKGEDEEEVVAFLKFF</sequence>